<dbReference type="SUPFAM" id="SSF90229">
    <property type="entry name" value="CCCH zinc finger"/>
    <property type="match status" value="1"/>
</dbReference>
<dbReference type="InterPro" id="IPR036855">
    <property type="entry name" value="Znf_CCCH_sf"/>
</dbReference>
<dbReference type="PANTHER" id="PTHR12506">
    <property type="entry name" value="PROTEIN PHOSPHATASE RELATED"/>
    <property type="match status" value="1"/>
</dbReference>
<reference evidence="7 8" key="1">
    <citation type="journal article" date="2014" name="Nat. Genet.">
        <title>Genome sequence of the hot pepper provides insights into the evolution of pungency in Capsicum species.</title>
        <authorList>
            <person name="Kim S."/>
            <person name="Park M."/>
            <person name="Yeom S.I."/>
            <person name="Kim Y.M."/>
            <person name="Lee J.M."/>
            <person name="Lee H.A."/>
            <person name="Seo E."/>
            <person name="Choi J."/>
            <person name="Cheong K."/>
            <person name="Kim K.T."/>
            <person name="Jung K."/>
            <person name="Lee G.W."/>
            <person name="Oh S.K."/>
            <person name="Bae C."/>
            <person name="Kim S.B."/>
            <person name="Lee H.Y."/>
            <person name="Kim S.Y."/>
            <person name="Kim M.S."/>
            <person name="Kang B.C."/>
            <person name="Jo Y.D."/>
            <person name="Yang H.B."/>
            <person name="Jeong H.J."/>
            <person name="Kang W.H."/>
            <person name="Kwon J.K."/>
            <person name="Shin C."/>
            <person name="Lim J.Y."/>
            <person name="Park J.H."/>
            <person name="Huh J.H."/>
            <person name="Kim J.S."/>
            <person name="Kim B.D."/>
            <person name="Cohen O."/>
            <person name="Paran I."/>
            <person name="Suh M.C."/>
            <person name="Lee S.B."/>
            <person name="Kim Y.K."/>
            <person name="Shin Y."/>
            <person name="Noh S.J."/>
            <person name="Park J."/>
            <person name="Seo Y.S."/>
            <person name="Kwon S.Y."/>
            <person name="Kim H.A."/>
            <person name="Park J.M."/>
            <person name="Kim H.J."/>
            <person name="Choi S.B."/>
            <person name="Bosland P.W."/>
            <person name="Reeves G."/>
            <person name="Jo S.H."/>
            <person name="Lee B.W."/>
            <person name="Cho H.T."/>
            <person name="Choi H.S."/>
            <person name="Lee M.S."/>
            <person name="Yu Y."/>
            <person name="Do Choi Y."/>
            <person name="Park B.S."/>
            <person name="van Deynze A."/>
            <person name="Ashrafi H."/>
            <person name="Hill T."/>
            <person name="Kim W.T."/>
            <person name="Pai H.S."/>
            <person name="Ahn H.K."/>
            <person name="Yeam I."/>
            <person name="Giovannoni J.J."/>
            <person name="Rose J.K."/>
            <person name="Sorensen I."/>
            <person name="Lee S.J."/>
            <person name="Kim R.W."/>
            <person name="Choi I.Y."/>
            <person name="Choi B.S."/>
            <person name="Lim J.S."/>
            <person name="Lee Y.H."/>
            <person name="Choi D."/>
        </authorList>
    </citation>
    <scope>NUCLEOTIDE SEQUENCE [LARGE SCALE GENOMIC DNA]</scope>
    <source>
        <strain evidence="8">cv. CM334</strain>
    </source>
</reference>
<dbReference type="AlphaFoldDB" id="A0A2G2YHE7"/>
<feature type="domain" description="C3H1-type" evidence="6">
    <location>
        <begin position="48"/>
        <end position="76"/>
    </location>
</feature>
<dbReference type="GO" id="GO:0008270">
    <property type="term" value="F:zinc ion binding"/>
    <property type="evidence" value="ECO:0007669"/>
    <property type="project" value="UniProtKB-KW"/>
</dbReference>
<dbReference type="SMART" id="SM00356">
    <property type="entry name" value="ZnF_C3H1"/>
    <property type="match status" value="2"/>
</dbReference>
<feature type="zinc finger region" description="C3H1-type" evidence="5">
    <location>
        <begin position="48"/>
        <end position="76"/>
    </location>
</feature>
<evidence type="ECO:0000313" key="8">
    <source>
        <dbReference type="Proteomes" id="UP000222542"/>
    </source>
</evidence>
<gene>
    <name evidence="7" type="ORF">T459_28661</name>
</gene>
<evidence type="ECO:0000256" key="1">
    <source>
        <dbReference type="ARBA" id="ARBA00022723"/>
    </source>
</evidence>
<protein>
    <recommendedName>
        <fullName evidence="6">C3H1-type domain-containing protein</fullName>
    </recommendedName>
</protein>
<evidence type="ECO:0000256" key="4">
    <source>
        <dbReference type="ARBA" id="ARBA00023125"/>
    </source>
</evidence>
<evidence type="ECO:0000313" key="7">
    <source>
        <dbReference type="EMBL" id="PHT69174.1"/>
    </source>
</evidence>
<organism evidence="7 8">
    <name type="scientific">Capsicum annuum</name>
    <name type="common">Capsicum pepper</name>
    <dbReference type="NCBI Taxonomy" id="4072"/>
    <lineage>
        <taxon>Eukaryota</taxon>
        <taxon>Viridiplantae</taxon>
        <taxon>Streptophyta</taxon>
        <taxon>Embryophyta</taxon>
        <taxon>Tracheophyta</taxon>
        <taxon>Spermatophyta</taxon>
        <taxon>Magnoliopsida</taxon>
        <taxon>eudicotyledons</taxon>
        <taxon>Gunneridae</taxon>
        <taxon>Pentapetalae</taxon>
        <taxon>asterids</taxon>
        <taxon>lamiids</taxon>
        <taxon>Solanales</taxon>
        <taxon>Solanaceae</taxon>
        <taxon>Solanoideae</taxon>
        <taxon>Capsiceae</taxon>
        <taxon>Capsicum</taxon>
    </lineage>
</organism>
<evidence type="ECO:0000259" key="6">
    <source>
        <dbReference type="PROSITE" id="PS50103"/>
    </source>
</evidence>
<keyword evidence="8" id="KW-1185">Reference proteome</keyword>
<dbReference type="InterPro" id="IPR050974">
    <property type="entry name" value="Plant_ZF_CCCH"/>
</dbReference>
<dbReference type="Gene3D" id="4.10.1000.10">
    <property type="entry name" value="Zinc finger, CCCH-type"/>
    <property type="match status" value="1"/>
</dbReference>
<evidence type="ECO:0000256" key="3">
    <source>
        <dbReference type="ARBA" id="ARBA00022833"/>
    </source>
</evidence>
<reference evidence="7 8" key="2">
    <citation type="journal article" date="2017" name="Genome Biol.">
        <title>New reference genome sequences of hot pepper reveal the massive evolution of plant disease-resistance genes by retroduplication.</title>
        <authorList>
            <person name="Kim S."/>
            <person name="Park J."/>
            <person name="Yeom S.I."/>
            <person name="Kim Y.M."/>
            <person name="Seo E."/>
            <person name="Kim K.T."/>
            <person name="Kim M.S."/>
            <person name="Lee J.M."/>
            <person name="Cheong K."/>
            <person name="Shin H.S."/>
            <person name="Kim S.B."/>
            <person name="Han K."/>
            <person name="Lee J."/>
            <person name="Park M."/>
            <person name="Lee H.A."/>
            <person name="Lee H.Y."/>
            <person name="Lee Y."/>
            <person name="Oh S."/>
            <person name="Lee J.H."/>
            <person name="Choi E."/>
            <person name="Choi E."/>
            <person name="Lee S.E."/>
            <person name="Jeon J."/>
            <person name="Kim H."/>
            <person name="Choi G."/>
            <person name="Song H."/>
            <person name="Lee J."/>
            <person name="Lee S.C."/>
            <person name="Kwon J.K."/>
            <person name="Lee H.Y."/>
            <person name="Koo N."/>
            <person name="Hong Y."/>
            <person name="Kim R.W."/>
            <person name="Kang W.H."/>
            <person name="Huh J.H."/>
            <person name="Kang B.C."/>
            <person name="Yang T.J."/>
            <person name="Lee Y.H."/>
            <person name="Bennetzen J.L."/>
            <person name="Choi D."/>
        </authorList>
    </citation>
    <scope>NUCLEOTIDE SEQUENCE [LARGE SCALE GENOMIC DNA]</scope>
    <source>
        <strain evidence="8">cv. CM334</strain>
    </source>
</reference>
<sequence>MLAIPGYDLQYCIKTEMCKFGAFCKYYHPRQGEGYPCLVTHNIHEFISENERKCSHYMRTGQCEYGMTCKFHHPLPANVQVSALVVRFFPFLTAEPFSLPVVVPPPTTYLARQSLSIHLNEQYRMVGQLTSCNTYFDFRLLSSWHICVKTRTRT</sequence>
<evidence type="ECO:0000256" key="2">
    <source>
        <dbReference type="ARBA" id="ARBA00022771"/>
    </source>
</evidence>
<keyword evidence="2 5" id="KW-0863">Zinc-finger</keyword>
<dbReference type="GO" id="GO:0003677">
    <property type="term" value="F:DNA binding"/>
    <property type="evidence" value="ECO:0007669"/>
    <property type="project" value="UniProtKB-KW"/>
</dbReference>
<accession>A0A2G2YHE7</accession>
<proteinExistence type="predicted"/>
<name>A0A2G2YHE7_CAPAN</name>
<dbReference type="Proteomes" id="UP000222542">
    <property type="component" value="Unassembled WGS sequence"/>
</dbReference>
<comment type="caution">
    <text evidence="7">The sequence shown here is derived from an EMBL/GenBank/DDBJ whole genome shotgun (WGS) entry which is preliminary data.</text>
</comment>
<dbReference type="EMBL" id="AYRZ02000011">
    <property type="protein sequence ID" value="PHT69174.1"/>
    <property type="molecule type" value="Genomic_DNA"/>
</dbReference>
<keyword evidence="1 5" id="KW-0479">Metal-binding</keyword>
<dbReference type="Pfam" id="PF00642">
    <property type="entry name" value="zf-CCCH"/>
    <property type="match status" value="1"/>
</dbReference>
<dbReference type="Gramene" id="PHT69174">
    <property type="protein sequence ID" value="PHT69174"/>
    <property type="gene ID" value="T459_28661"/>
</dbReference>
<evidence type="ECO:0000256" key="5">
    <source>
        <dbReference type="PROSITE-ProRule" id="PRU00723"/>
    </source>
</evidence>
<dbReference type="PANTHER" id="PTHR12506:SF41">
    <property type="entry name" value="ZINC FINGER CCCH DOMAIN-CONTAINING PROTEIN 58"/>
    <property type="match status" value="1"/>
</dbReference>
<dbReference type="PROSITE" id="PS50103">
    <property type="entry name" value="ZF_C3H1"/>
    <property type="match status" value="1"/>
</dbReference>
<dbReference type="InterPro" id="IPR000571">
    <property type="entry name" value="Znf_CCCH"/>
</dbReference>
<keyword evidence="3 5" id="KW-0862">Zinc</keyword>
<keyword evidence="4" id="KW-0238">DNA-binding</keyword>
<dbReference type="STRING" id="4072.A0A2G2YHE7"/>
<dbReference type="GO" id="GO:0003729">
    <property type="term" value="F:mRNA binding"/>
    <property type="evidence" value="ECO:0007669"/>
    <property type="project" value="UniProtKB-ARBA"/>
</dbReference>